<reference evidence="1 2" key="1">
    <citation type="journal article" date="2013" name="Open Biol.">
        <title>Genomics and genetics of Sulfolobus islandicus LAL14/1, a model hyperthermophilic archaeon.</title>
        <authorList>
            <person name="Jaubert C."/>
            <person name="Danioux C."/>
            <person name="Oberto J."/>
            <person name="Cortez D."/>
            <person name="Bize A."/>
            <person name="Krupovic M."/>
            <person name="She Q."/>
            <person name="Forterre P."/>
            <person name="Prangishvili D."/>
            <person name="Sezonov G."/>
        </authorList>
    </citation>
    <scope>NUCLEOTIDE SEQUENCE [LARGE SCALE GENOMIC DNA]</scope>
    <source>
        <strain evidence="1">LAL14/1</strain>
    </source>
</reference>
<dbReference type="EMBL" id="CP003928">
    <property type="protein sequence ID" value="AGJ62328.1"/>
    <property type="molecule type" value="Genomic_DNA"/>
</dbReference>
<sequence length="164" mass="18879">MEELKQSLPKAVVLVPPSSFNNFVMFAMNVEDFHKDVENVINAINTLSRKSNLHYYKPIIRVFIIRSMSDVPMRNIIELVNSLDEKVNNPNAVVYLPLNVGRGIMEVGEPIILDKLELPNPEELEDLLDAVVKLSEENMLLNDKFIEDIRKYTQEKLSITRLLK</sequence>
<gene>
    <name evidence="1" type="ORF">SiL_0874</name>
</gene>
<dbReference type="KEGG" id="sic:SiL_0874"/>
<dbReference type="AlphaFoldDB" id="M9U8A7"/>
<organism>
    <name type="scientific">Saccharolobus islandicus LAL14/1</name>
    <dbReference type="NCBI Taxonomy" id="1241935"/>
    <lineage>
        <taxon>Archaea</taxon>
        <taxon>Thermoproteota</taxon>
        <taxon>Thermoprotei</taxon>
        <taxon>Sulfolobales</taxon>
        <taxon>Sulfolobaceae</taxon>
        <taxon>Saccharolobus</taxon>
    </lineage>
</organism>
<evidence type="ECO:0000313" key="2">
    <source>
        <dbReference type="Proteomes" id="UP000013006"/>
    </source>
</evidence>
<dbReference type="Proteomes" id="UP000013006">
    <property type="component" value="Chromosome"/>
</dbReference>
<accession>M9U8A7</accession>
<dbReference type="HOGENOM" id="CLU_1615388_0_0_2"/>
<protein>
    <submittedName>
        <fullName evidence="1">Uncharacterized protein</fullName>
    </submittedName>
</protein>
<evidence type="ECO:0000313" key="1">
    <source>
        <dbReference type="EMBL" id="AGJ62328.1"/>
    </source>
</evidence>
<name>M9U8A7_SACIS</name>
<proteinExistence type="predicted"/>